<sequence>MRKKIILTMLLSVLFSLISMSIVPTTSYACSCIEPPSVEDELERSQAVFSGKVLEVKEQKDFRGYMKKRVLIEVAETWKGVSESQVFITTGSGGGDCGYEFQVGQDYLVYATESTMYGNQEELVTIICDRTTELGAAQEDLAVLGKGKEPTVQVDLEVEKSNLMMWVIANIILVIVIFLAWRWYKKR</sequence>
<dbReference type="PROSITE" id="PS51257">
    <property type="entry name" value="PROKAR_LIPOPROTEIN"/>
    <property type="match status" value="1"/>
</dbReference>
<evidence type="ECO:0000256" key="1">
    <source>
        <dbReference type="SAM" id="Phobius"/>
    </source>
</evidence>
<evidence type="ECO:0000313" key="3">
    <source>
        <dbReference type="EMBL" id="MCZ8537605.1"/>
    </source>
</evidence>
<keyword evidence="2" id="KW-0732">Signal</keyword>
<organism evidence="3 4">
    <name type="scientific">Paenisporosarcina quisquiliarum</name>
    <dbReference type="NCBI Taxonomy" id="365346"/>
    <lineage>
        <taxon>Bacteria</taxon>
        <taxon>Bacillati</taxon>
        <taxon>Bacillota</taxon>
        <taxon>Bacilli</taxon>
        <taxon>Bacillales</taxon>
        <taxon>Caryophanaceae</taxon>
        <taxon>Paenisporosarcina</taxon>
    </lineage>
</organism>
<protein>
    <recommendedName>
        <fullName evidence="5">Tissue inhibitor of metalloproteinase</fullName>
    </recommendedName>
</protein>
<gene>
    <name evidence="3" type="ORF">M9R32_10465</name>
</gene>
<evidence type="ECO:0008006" key="5">
    <source>
        <dbReference type="Google" id="ProtNLM"/>
    </source>
</evidence>
<keyword evidence="1" id="KW-1133">Transmembrane helix</keyword>
<keyword evidence="4" id="KW-1185">Reference proteome</keyword>
<dbReference type="Proteomes" id="UP001152173">
    <property type="component" value="Unassembled WGS sequence"/>
</dbReference>
<reference evidence="3" key="1">
    <citation type="submission" date="2022-05" db="EMBL/GenBank/DDBJ databases">
        <authorList>
            <person name="Colautti A."/>
            <person name="Iacumin L."/>
        </authorList>
    </citation>
    <scope>NUCLEOTIDE SEQUENCE</scope>
    <source>
        <strain evidence="3">SK 55</strain>
    </source>
</reference>
<feature type="signal peptide" evidence="2">
    <location>
        <begin position="1"/>
        <end position="29"/>
    </location>
</feature>
<evidence type="ECO:0000256" key="2">
    <source>
        <dbReference type="SAM" id="SignalP"/>
    </source>
</evidence>
<keyword evidence="1" id="KW-0812">Transmembrane</keyword>
<feature type="transmembrane region" description="Helical" evidence="1">
    <location>
        <begin position="163"/>
        <end position="184"/>
    </location>
</feature>
<dbReference type="SUPFAM" id="SSF50242">
    <property type="entry name" value="TIMP-like"/>
    <property type="match status" value="1"/>
</dbReference>
<name>A0A9X3LGN2_9BACL</name>
<dbReference type="EMBL" id="JAMKBJ010000008">
    <property type="protein sequence ID" value="MCZ8537605.1"/>
    <property type="molecule type" value="Genomic_DNA"/>
</dbReference>
<evidence type="ECO:0000313" key="4">
    <source>
        <dbReference type="Proteomes" id="UP001152173"/>
    </source>
</evidence>
<proteinExistence type="predicted"/>
<keyword evidence="1" id="KW-0472">Membrane</keyword>
<accession>A0A9X3LGN2</accession>
<dbReference type="InterPro" id="IPR008993">
    <property type="entry name" value="TIMP-like_OB-fold"/>
</dbReference>
<dbReference type="RefSeq" id="WP_269926699.1">
    <property type="nucleotide sequence ID" value="NZ_JAMKBJ010000008.1"/>
</dbReference>
<feature type="chain" id="PRO_5041000911" description="Tissue inhibitor of metalloproteinase" evidence="2">
    <location>
        <begin position="30"/>
        <end position="187"/>
    </location>
</feature>
<dbReference type="Gene3D" id="2.40.50.120">
    <property type="match status" value="1"/>
</dbReference>
<comment type="caution">
    <text evidence="3">The sequence shown here is derived from an EMBL/GenBank/DDBJ whole genome shotgun (WGS) entry which is preliminary data.</text>
</comment>
<dbReference type="AlphaFoldDB" id="A0A9X3LGN2"/>